<feature type="transmembrane region" description="Helical" evidence="1">
    <location>
        <begin position="12"/>
        <end position="29"/>
    </location>
</feature>
<organism evidence="3 4">
    <name type="scientific">Pseudovibrio japonicus</name>
    <dbReference type="NCBI Taxonomy" id="366534"/>
    <lineage>
        <taxon>Bacteria</taxon>
        <taxon>Pseudomonadati</taxon>
        <taxon>Pseudomonadota</taxon>
        <taxon>Alphaproteobacteria</taxon>
        <taxon>Hyphomicrobiales</taxon>
        <taxon>Stappiaceae</taxon>
        <taxon>Pseudovibrio</taxon>
    </lineage>
</organism>
<evidence type="ECO:0000313" key="3">
    <source>
        <dbReference type="EMBL" id="GHB43391.1"/>
    </source>
</evidence>
<dbReference type="EMBL" id="BMXE01000007">
    <property type="protein sequence ID" value="GHB43391.1"/>
    <property type="molecule type" value="Genomic_DNA"/>
</dbReference>
<keyword evidence="1" id="KW-0472">Membrane</keyword>
<gene>
    <name evidence="3" type="ORF">GCM10007094_36020</name>
</gene>
<reference evidence="4" key="1">
    <citation type="journal article" date="2019" name="Int. J. Syst. Evol. Microbiol.">
        <title>The Global Catalogue of Microorganisms (GCM) 10K type strain sequencing project: providing services to taxonomists for standard genome sequencing and annotation.</title>
        <authorList>
            <consortium name="The Broad Institute Genomics Platform"/>
            <consortium name="The Broad Institute Genome Sequencing Center for Infectious Disease"/>
            <person name="Wu L."/>
            <person name="Ma J."/>
        </authorList>
    </citation>
    <scope>NUCLEOTIDE SEQUENCE [LARGE SCALE GENOMIC DNA]</scope>
    <source>
        <strain evidence="4">KCTC 12861</strain>
    </source>
</reference>
<dbReference type="RefSeq" id="WP_189438185.1">
    <property type="nucleotide sequence ID" value="NZ_BMXE01000007.1"/>
</dbReference>
<sequence>MDSAQRIFTKSVTWQIMGLLSMTLIGFVFTGSVSVGGGIAIVSSTLGFICYFLHELVWSNIKWGRKISGPDAQQDIQS</sequence>
<evidence type="ECO:0000259" key="2">
    <source>
        <dbReference type="Pfam" id="PF09834"/>
    </source>
</evidence>
<feature type="domain" description="DUF2061" evidence="2">
    <location>
        <begin position="10"/>
        <end position="59"/>
    </location>
</feature>
<keyword evidence="1" id="KW-1133">Transmembrane helix</keyword>
<dbReference type="Proteomes" id="UP000637980">
    <property type="component" value="Unassembled WGS sequence"/>
</dbReference>
<proteinExistence type="predicted"/>
<keyword evidence="1" id="KW-0812">Transmembrane</keyword>
<feature type="transmembrane region" description="Helical" evidence="1">
    <location>
        <begin position="35"/>
        <end position="58"/>
    </location>
</feature>
<name>A0ABQ3EK45_9HYPH</name>
<accession>A0ABQ3EK45</accession>
<dbReference type="Pfam" id="PF09834">
    <property type="entry name" value="DUF2061"/>
    <property type="match status" value="1"/>
</dbReference>
<comment type="caution">
    <text evidence="3">The sequence shown here is derived from an EMBL/GenBank/DDBJ whole genome shotgun (WGS) entry which is preliminary data.</text>
</comment>
<evidence type="ECO:0000313" key="4">
    <source>
        <dbReference type="Proteomes" id="UP000637980"/>
    </source>
</evidence>
<keyword evidence="4" id="KW-1185">Reference proteome</keyword>
<protein>
    <recommendedName>
        <fullName evidence="2">DUF2061 domain-containing protein</fullName>
    </recommendedName>
</protein>
<dbReference type="InterPro" id="IPR018638">
    <property type="entry name" value="DUF2061_membrane"/>
</dbReference>
<evidence type="ECO:0000256" key="1">
    <source>
        <dbReference type="SAM" id="Phobius"/>
    </source>
</evidence>